<proteinExistence type="inferred from homology"/>
<dbReference type="SMART" id="SM01234">
    <property type="entry name" value="Haemolytic"/>
    <property type="match status" value="1"/>
</dbReference>
<dbReference type="NCBIfam" id="TIGR00278">
    <property type="entry name" value="membrane protein insertion efficiency factor YidD"/>
    <property type="match status" value="1"/>
</dbReference>
<accession>E0Y0P9</accession>
<protein>
    <recommendedName>
        <fullName evidence="1">Putative membrane protein insertion efficiency factor</fullName>
    </recommendedName>
</protein>
<dbReference type="GO" id="GO:0005886">
    <property type="term" value="C:plasma membrane"/>
    <property type="evidence" value="ECO:0007669"/>
    <property type="project" value="UniProtKB-SubCell"/>
</dbReference>
<dbReference type="InterPro" id="IPR002696">
    <property type="entry name" value="Membr_insert_effic_factor_YidD"/>
</dbReference>
<dbReference type="HAMAP" id="MF_00386">
    <property type="entry name" value="UPF0161_YidD"/>
    <property type="match status" value="1"/>
</dbReference>
<evidence type="ECO:0000313" key="2">
    <source>
        <dbReference type="EMBL" id="ADI20240.1"/>
    </source>
</evidence>
<comment type="similarity">
    <text evidence="1">Belongs to the UPF0161 family.</text>
</comment>
<sequence length="91" mass="10227">MKDLVFKLLASPLLALIWLYRKIFSRLLGPSCRYQPTCSVYAAEAVKIHGPFKGFLMSVKRISSCHPWGGHGWDPVPGSALEKELKDKNIL</sequence>
<organism evidence="2">
    <name type="scientific">uncultured Sphingobacterium sp. EB080_L08E11</name>
    <dbReference type="NCBI Taxonomy" id="710992"/>
    <lineage>
        <taxon>Bacteria</taxon>
        <taxon>Pseudomonadati</taxon>
        <taxon>Bacteroidota</taxon>
        <taxon>Sphingobacteriia</taxon>
        <taxon>Sphingobacteriales</taxon>
        <taxon>Sphingobacteriaceae</taxon>
        <taxon>Sphingobacterium</taxon>
        <taxon>environmental samples</taxon>
    </lineage>
</organism>
<comment type="subcellular location">
    <subcellularLocation>
        <location evidence="1">Cell membrane</location>
        <topology evidence="1">Peripheral membrane protein</topology>
        <orientation evidence="1">Cytoplasmic side</orientation>
    </subcellularLocation>
</comment>
<dbReference type="PANTHER" id="PTHR33383">
    <property type="entry name" value="MEMBRANE PROTEIN INSERTION EFFICIENCY FACTOR-RELATED"/>
    <property type="match status" value="1"/>
</dbReference>
<dbReference type="PANTHER" id="PTHR33383:SF1">
    <property type="entry name" value="MEMBRANE PROTEIN INSERTION EFFICIENCY FACTOR-RELATED"/>
    <property type="match status" value="1"/>
</dbReference>
<dbReference type="AlphaFoldDB" id="E0Y0P9"/>
<dbReference type="EMBL" id="GU474939">
    <property type="protein sequence ID" value="ADI20240.1"/>
    <property type="molecule type" value="Genomic_DNA"/>
</dbReference>
<reference evidence="2" key="1">
    <citation type="journal article" date="2011" name="Environ. Microbiol.">
        <title>Time-series analyses of Monterey Bay coastal microbial picoplankton using a 'genome proxy' microarray.</title>
        <authorList>
            <person name="Rich V.I."/>
            <person name="Pham V.D."/>
            <person name="Eppley J."/>
            <person name="Shi Y."/>
            <person name="DeLong E.F."/>
        </authorList>
    </citation>
    <scope>NUCLEOTIDE SEQUENCE</scope>
</reference>
<comment type="function">
    <text evidence="1">Could be involved in insertion of integral membrane proteins into the membrane.</text>
</comment>
<keyword evidence="1" id="KW-1003">Cell membrane</keyword>
<keyword evidence="1" id="KW-0472">Membrane</keyword>
<dbReference type="Pfam" id="PF01809">
    <property type="entry name" value="YidD"/>
    <property type="match status" value="1"/>
</dbReference>
<name>E0Y0P9_9SPHI</name>
<evidence type="ECO:0000256" key="1">
    <source>
        <dbReference type="HAMAP-Rule" id="MF_00386"/>
    </source>
</evidence>